<organism evidence="1 2">
    <name type="scientific">Nesterenkonia sandarakina</name>
    <dbReference type="NCBI Taxonomy" id="272918"/>
    <lineage>
        <taxon>Bacteria</taxon>
        <taxon>Bacillati</taxon>
        <taxon>Actinomycetota</taxon>
        <taxon>Actinomycetes</taxon>
        <taxon>Micrococcales</taxon>
        <taxon>Micrococcaceae</taxon>
        <taxon>Nesterenkonia</taxon>
    </lineage>
</organism>
<proteinExistence type="predicted"/>
<dbReference type="AlphaFoldDB" id="A0A2T0YE13"/>
<accession>A0A2T0YE13</accession>
<dbReference type="Proteomes" id="UP000238217">
    <property type="component" value="Unassembled WGS sequence"/>
</dbReference>
<gene>
    <name evidence="1" type="ORF">BCL67_11740</name>
</gene>
<evidence type="ECO:0000313" key="1">
    <source>
        <dbReference type="EMBL" id="PRZ12938.1"/>
    </source>
</evidence>
<evidence type="ECO:0000313" key="2">
    <source>
        <dbReference type="Proteomes" id="UP000238217"/>
    </source>
</evidence>
<protein>
    <submittedName>
        <fullName evidence="1">Uncharacterized protein</fullName>
    </submittedName>
</protein>
<comment type="caution">
    <text evidence="1">The sequence shown here is derived from an EMBL/GenBank/DDBJ whole genome shotgun (WGS) entry which is preliminary data.</text>
</comment>
<reference evidence="1 2" key="1">
    <citation type="submission" date="2018-03" db="EMBL/GenBank/DDBJ databases">
        <title>Comparative analysis of microorganisms from saline springs in Andes Mountain Range, Colombia.</title>
        <authorList>
            <person name="Rubin E."/>
        </authorList>
    </citation>
    <scope>NUCLEOTIDE SEQUENCE [LARGE SCALE GENOMIC DNA]</scope>
    <source>
        <strain evidence="1 2">CG 35</strain>
    </source>
</reference>
<sequence length="31" mass="3538">MSSLVTHKCGNISCLFRDLRTKRLEVSVEKS</sequence>
<dbReference type="EMBL" id="PVTY01000017">
    <property type="protein sequence ID" value="PRZ12938.1"/>
    <property type="molecule type" value="Genomic_DNA"/>
</dbReference>
<keyword evidence="2" id="KW-1185">Reference proteome</keyword>
<name>A0A2T0YE13_9MICC</name>